<comment type="caution">
    <text evidence="1">The sequence shown here is derived from an EMBL/GenBank/DDBJ whole genome shotgun (WGS) entry which is preliminary data.</text>
</comment>
<dbReference type="EMBL" id="JAFIDA010000001">
    <property type="protein sequence ID" value="MBP1326730.1"/>
    <property type="molecule type" value="Genomic_DNA"/>
</dbReference>
<dbReference type="Pfam" id="PF25209">
    <property type="entry name" value="Phage_capsid_4"/>
    <property type="match status" value="1"/>
</dbReference>
<proteinExistence type="predicted"/>
<accession>A0A940T1C0</accession>
<evidence type="ECO:0000313" key="2">
    <source>
        <dbReference type="Proteomes" id="UP000675163"/>
    </source>
</evidence>
<protein>
    <submittedName>
        <fullName evidence="1">Uncharacterized protein</fullName>
    </submittedName>
</protein>
<organism evidence="1 2">
    <name type="scientific">Leucobacter exalbidus</name>
    <dbReference type="NCBI Taxonomy" id="662960"/>
    <lineage>
        <taxon>Bacteria</taxon>
        <taxon>Bacillati</taxon>
        <taxon>Actinomycetota</taxon>
        <taxon>Actinomycetes</taxon>
        <taxon>Micrococcales</taxon>
        <taxon>Microbacteriaceae</taxon>
        <taxon>Leucobacter</taxon>
    </lineage>
</organism>
<name>A0A940T1C0_9MICO</name>
<dbReference type="Proteomes" id="UP000675163">
    <property type="component" value="Unassembled WGS sequence"/>
</dbReference>
<dbReference type="AlphaFoldDB" id="A0A940T1C0"/>
<evidence type="ECO:0000313" key="1">
    <source>
        <dbReference type="EMBL" id="MBP1326730.1"/>
    </source>
</evidence>
<sequence length="552" mass="58929">MQITFEANTLTANEDDRIISGVLVPYGEQGKSNLGAFSVPRGAFEIPTDPSQMGVNVEHAREAAFGHGVTITDSPRGVMFAARAAETPEGDQALADARSGKRTHWSVEAANVVVKAGQAVAGRIFGAALVAKPAFPSATLMAAFEDDDLTEITTEDTDAEPVEGEPQETTETHVDEYVDEDGNTVTETRTTTTVVDGNTTTITTETEITETPTETPDPAQEDNIVSTLTASARRGSTRPNRKPATEPDSLGLTALCSLISDAATSQNHGTLMAALTDIPFTGTTGKALGEKTSVPEFLGQLWNGSPNPRRVIPLLSNGTLNSIKAKGWRFTTEPDVTEWAGNKTAVPSGTVEVEEVTYDFQRFAGAWDIAREYIDFGETEVIEQFLLKATENYKKNTDTWALTKLKEFATVAEVGTLPAEVPEVVGKLVRGALRVITADALPTYALIAPDLYEQLLFTKKDDVLAYLEMSLGLSEGTVDNFALVPEKRLAAGEVLVGAKQAAWFDELGGSPIRVNALDIAKGGIDEALFGYGRFRGEYADAVQLVTSAAVGG</sequence>
<gene>
    <name evidence="1" type="ORF">JOF28_001962</name>
</gene>
<reference evidence="1" key="1">
    <citation type="submission" date="2021-02" db="EMBL/GenBank/DDBJ databases">
        <title>Sequencing the genomes of 1000 actinobacteria strains.</title>
        <authorList>
            <person name="Klenk H.-P."/>
        </authorList>
    </citation>
    <scope>NUCLEOTIDE SEQUENCE</scope>
    <source>
        <strain evidence="1">DSM 22850</strain>
    </source>
</reference>
<keyword evidence="2" id="KW-1185">Reference proteome</keyword>
<dbReference type="RefSeq" id="WP_209705592.1">
    <property type="nucleotide sequence ID" value="NZ_JAFIDA010000001.1"/>
</dbReference>